<reference evidence="1 2" key="1">
    <citation type="submission" date="2019-01" db="EMBL/GenBank/DDBJ databases">
        <title>Coherence of Microcystis species and biogeography revealed through population genomics.</title>
        <authorList>
            <person name="Perez-Carrascal O.M."/>
            <person name="Terrat Y."/>
            <person name="Giani A."/>
            <person name="Fortin N."/>
            <person name="Tromas N."/>
            <person name="Shapiro B.J."/>
        </authorList>
    </citation>
    <scope>NUCLEOTIDE SEQUENCE [LARGE SCALE GENOMIC DNA]</scope>
    <source>
        <strain evidence="1">Mn_MB_F_20050700_S1D</strain>
    </source>
</reference>
<gene>
    <name evidence="1" type="ORF">EWV54_20350</name>
</gene>
<evidence type="ECO:0000313" key="2">
    <source>
        <dbReference type="Proteomes" id="UP000319191"/>
    </source>
</evidence>
<proteinExistence type="predicted"/>
<comment type="caution">
    <text evidence="1">The sequence shown here is derived from an EMBL/GenBank/DDBJ whole genome shotgun (WGS) entry which is preliminary data.</text>
</comment>
<accession>A0A552IIP6</accession>
<protein>
    <submittedName>
        <fullName evidence="1">Uncharacterized protein</fullName>
    </submittedName>
</protein>
<evidence type="ECO:0000313" key="1">
    <source>
        <dbReference type="EMBL" id="TRU83340.1"/>
    </source>
</evidence>
<dbReference type="AlphaFoldDB" id="A0A552IIP6"/>
<name>A0A552IIP6_9CHRO</name>
<organism evidence="1 2">
    <name type="scientific">Microcystis novacekii Mn_MB_F_20050700_S1D</name>
    <dbReference type="NCBI Taxonomy" id="2486266"/>
    <lineage>
        <taxon>Bacteria</taxon>
        <taxon>Bacillati</taxon>
        <taxon>Cyanobacteriota</taxon>
        <taxon>Cyanophyceae</taxon>
        <taxon>Oscillatoriophycideae</taxon>
        <taxon>Chroococcales</taxon>
        <taxon>Microcystaceae</taxon>
        <taxon>Microcystis</taxon>
    </lineage>
</organism>
<sequence>MNNADYFKRYLTGITQKNADGESLPGYKFEYYTNSEDINDTIHRGALKNITYPTGGIATFTYQKQNLVGTSHKTTIYGDGIPRVWFGGDYVVVAYYDDSRGNLDVKVYSWNGNWISDEPSAGGFNCKLDIDSLQVVTQSNFFALSFKQKDRALMNVYLFHQEMGRFGNWSYENYFLDLASNDVQTHLAVGSDFVVFCASGSTQLGRYVWNQQLKSWNDKSITISKGNYALAALGNYFTIGIYDTASKSCDLVLYYQDEIYKQWNSKDITTISPVEKDDKGNPYLSWSLGNNSATVTFIKALGSNIDYAMQVYQWNAEFDLTFPLSNSYSVPQDTKEPFYYSITTGSLLANLGHLWRYNGSEWKEESLIVANEVTKFAYGSDLAIALSANSSDIKQYNPYRDSWTNADLQGSWSNNKYEPTISGNFITIDNGIFYKNNQGQLNKDRQSISSGIKPDSIINRAPFYIACETNDGQTQLFFLKNDKVVNTGSLSERIYVDNASKGKSGTFLGGFNAFVTYKGDDFDQASQLNLYYVCNESIQGKIIDFPVVKVTINDGYQSSQTSYDYDTSKIAISVGGIVTEYSQVTVIRGSENPRLTPFGKTEYYFFNGLSIEGLGVTDFKGMPPYYYSVLHGSLYQQKVYNSKGDEVTSQTVEYNIETQRQKLGESGNVNLYGYYIQQKREESIFYGKEISDIDSNGNASNVGVTREVEYEYDSATGLLRSQTTYNYNSLGVRIQVRGLTKTEKSVD</sequence>
<dbReference type="EMBL" id="SFAV01000285">
    <property type="protein sequence ID" value="TRU83340.1"/>
    <property type="molecule type" value="Genomic_DNA"/>
</dbReference>
<dbReference type="Proteomes" id="UP000319191">
    <property type="component" value="Unassembled WGS sequence"/>
</dbReference>